<dbReference type="EMBL" id="AEVS01000018">
    <property type="protein sequence ID" value="EGA67076.1"/>
    <property type="molecule type" value="Genomic_DNA"/>
</dbReference>
<evidence type="ECO:0000256" key="2">
    <source>
        <dbReference type="ARBA" id="ARBA00022729"/>
    </source>
</evidence>
<dbReference type="PANTHER" id="PTHR35936">
    <property type="entry name" value="MEMBRANE-BOUND LYTIC MUREIN TRANSGLYCOSYLASE F"/>
    <property type="match status" value="1"/>
</dbReference>
<reference evidence="4 5" key="1">
    <citation type="journal article" date="2012" name="Int. J. Syst. Evol. Microbiol.">
        <title>Vibrio caribbeanicus sp. nov., isolated from the marine sponge Scleritoderma cyanea.</title>
        <authorList>
            <person name="Hoffmann M."/>
            <person name="Monday S.R."/>
            <person name="Allard M.W."/>
            <person name="Strain E.A."/>
            <person name="Whittaker P."/>
            <person name="Naum M."/>
            <person name="McCarthy P.J."/>
            <person name="Lopez J.V."/>
            <person name="Fischer M."/>
            <person name="Brown E.W."/>
        </authorList>
    </citation>
    <scope>NUCLEOTIDE SEQUENCE [LARGE SCALE GENOMIC DNA]</scope>
    <source>
        <strain evidence="4 5">LMG 20546</strain>
    </source>
</reference>
<feature type="domain" description="Solute-binding protein family 3/N-terminal" evidence="3">
    <location>
        <begin position="18"/>
        <end position="216"/>
    </location>
</feature>
<evidence type="ECO:0000313" key="5">
    <source>
        <dbReference type="Proteomes" id="UP000004371"/>
    </source>
</evidence>
<dbReference type="SUPFAM" id="SSF53850">
    <property type="entry name" value="Periplasmic binding protein-like II"/>
    <property type="match status" value="1"/>
</dbReference>
<protein>
    <recommendedName>
        <fullName evidence="3">Solute-binding protein family 3/N-terminal domain-containing protein</fullName>
    </recommendedName>
</protein>
<name>E8LQN5_9VIBR</name>
<comment type="caution">
    <text evidence="4">The sequence shown here is derived from an EMBL/GenBank/DDBJ whole genome shotgun (WGS) entry which is preliminary data.</text>
</comment>
<organism evidence="4 5">
    <name type="scientific">Vibrio brasiliensis LMG 20546</name>
    <dbReference type="NCBI Taxonomy" id="945543"/>
    <lineage>
        <taxon>Bacteria</taxon>
        <taxon>Pseudomonadati</taxon>
        <taxon>Pseudomonadota</taxon>
        <taxon>Gammaproteobacteria</taxon>
        <taxon>Vibrionales</taxon>
        <taxon>Vibrionaceae</taxon>
        <taxon>Vibrio</taxon>
        <taxon>Vibrio oreintalis group</taxon>
    </lineage>
</organism>
<keyword evidence="5" id="KW-1185">Reference proteome</keyword>
<comment type="similarity">
    <text evidence="1">Belongs to the bacterial solute-binding protein 3 family.</text>
</comment>
<dbReference type="Pfam" id="PF00497">
    <property type="entry name" value="SBP_bac_3"/>
    <property type="match status" value="1"/>
</dbReference>
<dbReference type="Proteomes" id="UP000004371">
    <property type="component" value="Unassembled WGS sequence"/>
</dbReference>
<proteinExistence type="inferred from homology"/>
<evidence type="ECO:0000313" key="4">
    <source>
        <dbReference type="EMBL" id="EGA67076.1"/>
    </source>
</evidence>
<dbReference type="Gene3D" id="3.40.190.10">
    <property type="entry name" value="Periplasmic binding protein-like II"/>
    <property type="match status" value="2"/>
</dbReference>
<accession>E8LQN5</accession>
<gene>
    <name evidence="4" type="ORF">VIBR0546_11687</name>
</gene>
<evidence type="ECO:0000259" key="3">
    <source>
        <dbReference type="Pfam" id="PF00497"/>
    </source>
</evidence>
<evidence type="ECO:0000256" key="1">
    <source>
        <dbReference type="ARBA" id="ARBA00010333"/>
    </source>
</evidence>
<dbReference type="InterPro" id="IPR001638">
    <property type="entry name" value="Solute-binding_3/MltF_N"/>
</dbReference>
<dbReference type="AlphaFoldDB" id="E8LQN5"/>
<keyword evidence="2" id="KW-0732">Signal</keyword>
<sequence length="220" mass="25130">MLISLKAYAFEDMRFFVPEFPPYTQIDSDGVPSGIGTEAVKQVLDSMGVGYTIHVSSNHGRALQELRKQHSDGFFMASQNSERDVYAEFSEPLMINRWVWVVRQGSASNFNPYDATFKKHSTVASLLNTNTHHWLKSNDYREVFAATSVNELQEKLDTGAVTAILIAELTFLDTVNDTRDYKIILEQEKEFGLYISKYFLSNNPGFMPKLNEAIRAYRNF</sequence>
<dbReference type="eggNOG" id="COG0834">
    <property type="taxonomic scope" value="Bacteria"/>
</dbReference>
<dbReference type="STRING" id="945543.VIBR0546_11687"/>